<gene>
    <name evidence="2" type="ORF">F7O84_16020</name>
</gene>
<name>A0A7V7QI82_9FIRM</name>
<organism evidence="2 3">
    <name type="scientific">Candidatus Galacturonatibacter soehngenii</name>
    <dbReference type="NCBI Taxonomy" id="2307010"/>
    <lineage>
        <taxon>Bacteria</taxon>
        <taxon>Bacillati</taxon>
        <taxon>Bacillota</taxon>
        <taxon>Clostridia</taxon>
        <taxon>Lachnospirales</taxon>
        <taxon>Lachnospiraceae</taxon>
        <taxon>Candidatus Galacturonatibacter</taxon>
    </lineage>
</organism>
<accession>A0A7V7QI82</accession>
<dbReference type="NCBIfam" id="TIGR02893">
    <property type="entry name" value="spore_yabQ"/>
    <property type="match status" value="1"/>
</dbReference>
<reference evidence="2 3" key="2">
    <citation type="submission" date="2020-02" db="EMBL/GenBank/DDBJ databases">
        <title>Candidatus Galacturonibacter soehngenii shows hetero-acetogenic catabolism of galacturonic acid but lacks a canonical carbon monoxide dehydrogenase/acetyl-CoA synthase complex.</title>
        <authorList>
            <person name="Diender M."/>
            <person name="Stouten G.R."/>
            <person name="Petersen J.F."/>
            <person name="Nielsen P.H."/>
            <person name="Dueholm M.S."/>
            <person name="Pronk J.T."/>
            <person name="Van Loosdrecht M.C.M."/>
        </authorList>
    </citation>
    <scope>NUCLEOTIDE SEQUENCE [LARGE SCALE GENOMIC DNA]</scope>
    <source>
        <strain evidence="2">GalUA</strain>
    </source>
</reference>
<keyword evidence="3" id="KW-1185">Reference proteome</keyword>
<protein>
    <submittedName>
        <fullName evidence="2">Spore cortex biosynthesis protein YabQ</fullName>
    </submittedName>
</protein>
<feature type="transmembrane region" description="Helical" evidence="1">
    <location>
        <begin position="40"/>
        <end position="63"/>
    </location>
</feature>
<sequence length="142" mass="16415">MSQNIINEIYFFGCCVLTGIAVISMYDVLRIFRRVVKHGVFAVGIEDFIYWVGSSFFVFHIIYIRNDGIIRGFAILAIILGMLIYNVTISHVLVKYISMVINKIIDIVTAPIKWILKKCSKILKKCYKTVKIMLTKQKKESR</sequence>
<dbReference type="OrthoDB" id="9801633at2"/>
<proteinExistence type="predicted"/>
<dbReference type="Proteomes" id="UP000461768">
    <property type="component" value="Unassembled WGS sequence"/>
</dbReference>
<dbReference type="RefSeq" id="WP_151147560.1">
    <property type="nucleotide sequence ID" value="NZ_WAGX01000007.1"/>
</dbReference>
<feature type="transmembrane region" description="Helical" evidence="1">
    <location>
        <begin position="69"/>
        <end position="94"/>
    </location>
</feature>
<reference evidence="2 3" key="1">
    <citation type="submission" date="2019-09" db="EMBL/GenBank/DDBJ databases">
        <authorList>
            <person name="Valk L.C."/>
        </authorList>
    </citation>
    <scope>NUCLEOTIDE SEQUENCE [LARGE SCALE GENOMIC DNA]</scope>
    <source>
        <strain evidence="2">GalUA</strain>
    </source>
</reference>
<dbReference type="EMBL" id="WAGX01000007">
    <property type="protein sequence ID" value="KAB1435882.1"/>
    <property type="molecule type" value="Genomic_DNA"/>
</dbReference>
<dbReference type="Pfam" id="PF09578">
    <property type="entry name" value="Spore_YabQ"/>
    <property type="match status" value="1"/>
</dbReference>
<dbReference type="AlphaFoldDB" id="A0A7V7QI82"/>
<feature type="transmembrane region" description="Helical" evidence="1">
    <location>
        <begin position="6"/>
        <end position="28"/>
    </location>
</feature>
<keyword evidence="1" id="KW-0812">Transmembrane</keyword>
<evidence type="ECO:0000313" key="2">
    <source>
        <dbReference type="EMBL" id="KAB1435882.1"/>
    </source>
</evidence>
<dbReference type="InterPro" id="IPR019074">
    <property type="entry name" value="YabQ"/>
</dbReference>
<keyword evidence="1" id="KW-0472">Membrane</keyword>
<evidence type="ECO:0000313" key="3">
    <source>
        <dbReference type="Proteomes" id="UP000461768"/>
    </source>
</evidence>
<comment type="caution">
    <text evidence="2">The sequence shown here is derived from an EMBL/GenBank/DDBJ whole genome shotgun (WGS) entry which is preliminary data.</text>
</comment>
<keyword evidence="1" id="KW-1133">Transmembrane helix</keyword>
<evidence type="ECO:0000256" key="1">
    <source>
        <dbReference type="SAM" id="Phobius"/>
    </source>
</evidence>